<feature type="non-terminal residue" evidence="7">
    <location>
        <position position="275"/>
    </location>
</feature>
<name>A0A317VJ25_9EURO</name>
<dbReference type="RefSeq" id="XP_025396990.1">
    <property type="nucleotide sequence ID" value="XM_025543780.1"/>
</dbReference>
<evidence type="ECO:0000256" key="1">
    <source>
        <dbReference type="ARBA" id="ARBA00023015"/>
    </source>
</evidence>
<protein>
    <recommendedName>
        <fullName evidence="6">Zn(2)-C6 fungal-type domain-containing protein</fullName>
    </recommendedName>
</protein>
<dbReference type="AlphaFoldDB" id="A0A317VJ25"/>
<dbReference type="SUPFAM" id="SSF57701">
    <property type="entry name" value="Zn2/Cys6 DNA-binding domain"/>
    <property type="match status" value="1"/>
</dbReference>
<dbReference type="Proteomes" id="UP000247233">
    <property type="component" value="Unassembled WGS sequence"/>
</dbReference>
<feature type="compositionally biased region" description="Polar residues" evidence="5">
    <location>
        <begin position="60"/>
        <end position="70"/>
    </location>
</feature>
<evidence type="ECO:0000313" key="8">
    <source>
        <dbReference type="Proteomes" id="UP000247233"/>
    </source>
</evidence>
<dbReference type="InterPro" id="IPR036864">
    <property type="entry name" value="Zn2-C6_fun-type_DNA-bd_sf"/>
</dbReference>
<dbReference type="SMART" id="SM00066">
    <property type="entry name" value="GAL4"/>
    <property type="match status" value="1"/>
</dbReference>
<proteinExistence type="predicted"/>
<dbReference type="VEuPathDB" id="FungiDB:BO70DRAFT_364317"/>
<sequence>MARSRPNARSRQGCWTCRAKKVKCDEERPQCQRCQRLGRQCDYAPRSRKPYTKKSRPDSPLQTHQGNLASSPVVPSESLSHGDVFTSPSAITPYTPVPSSFRPSSADKEAIHYFRTVISESVDTKDPAFSVPAIIASLGESDPMVMHMVCALGFQERCYQRAVDPSPAVKHYSASMVLLAKAVQSPSRTRASDLDGILASLWLMILYEQRYGDGIGQGLVAHLRGAAMVLKHRLGNLRRLLEQNFSEPDEQWRISALAGRLIVWISFLDASAESH</sequence>
<dbReference type="PROSITE" id="PS50048">
    <property type="entry name" value="ZN2_CY6_FUNGAL_2"/>
    <property type="match status" value="1"/>
</dbReference>
<keyword evidence="2" id="KW-0238">DNA-binding</keyword>
<evidence type="ECO:0000313" key="7">
    <source>
        <dbReference type="EMBL" id="PWY74343.1"/>
    </source>
</evidence>
<dbReference type="PANTHER" id="PTHR37534:SF46">
    <property type="entry name" value="ZN(II)2CYS6 TRANSCRIPTION FACTOR (EUROFUNG)"/>
    <property type="match status" value="1"/>
</dbReference>
<dbReference type="GO" id="GO:0008270">
    <property type="term" value="F:zinc ion binding"/>
    <property type="evidence" value="ECO:0007669"/>
    <property type="project" value="InterPro"/>
</dbReference>
<feature type="domain" description="Zn(2)-C6 fungal-type" evidence="6">
    <location>
        <begin position="13"/>
        <end position="43"/>
    </location>
</feature>
<dbReference type="GO" id="GO:0009893">
    <property type="term" value="P:positive regulation of metabolic process"/>
    <property type="evidence" value="ECO:0007669"/>
    <property type="project" value="UniProtKB-ARBA"/>
</dbReference>
<reference evidence="7 8" key="1">
    <citation type="submission" date="2016-12" db="EMBL/GenBank/DDBJ databases">
        <title>The genomes of Aspergillus section Nigri reveals drivers in fungal speciation.</title>
        <authorList>
            <consortium name="DOE Joint Genome Institute"/>
            <person name="Vesth T.C."/>
            <person name="Nybo J."/>
            <person name="Theobald S."/>
            <person name="Brandl J."/>
            <person name="Frisvad J.C."/>
            <person name="Nielsen K.F."/>
            <person name="Lyhne E.K."/>
            <person name="Kogle M.E."/>
            <person name="Kuo A."/>
            <person name="Riley R."/>
            <person name="Clum A."/>
            <person name="Nolan M."/>
            <person name="Lipzen A."/>
            <person name="Salamov A."/>
            <person name="Henrissat B."/>
            <person name="Wiebenga A."/>
            <person name="De Vries R.P."/>
            <person name="Grigoriev I.V."/>
            <person name="Mortensen U.H."/>
            <person name="Andersen M.R."/>
            <person name="Baker S.E."/>
        </authorList>
    </citation>
    <scope>NUCLEOTIDE SEQUENCE [LARGE SCALE GENOMIC DNA]</scope>
    <source>
        <strain evidence="7 8">CBS 117.55</strain>
    </source>
</reference>
<dbReference type="Gene3D" id="4.10.240.10">
    <property type="entry name" value="Zn(2)-C6 fungal-type DNA-binding domain"/>
    <property type="match status" value="1"/>
</dbReference>
<comment type="caution">
    <text evidence="7">The sequence shown here is derived from an EMBL/GenBank/DDBJ whole genome shotgun (WGS) entry which is preliminary data.</text>
</comment>
<gene>
    <name evidence="7" type="ORF">BO70DRAFT_364317</name>
</gene>
<accession>A0A317VJ25</accession>
<keyword evidence="4" id="KW-0539">Nucleus</keyword>
<feature type="region of interest" description="Disordered" evidence="5">
    <location>
        <begin position="45"/>
        <end position="81"/>
    </location>
</feature>
<dbReference type="InterPro" id="IPR001138">
    <property type="entry name" value="Zn2Cys6_DnaBD"/>
</dbReference>
<dbReference type="OrthoDB" id="4356994at2759"/>
<dbReference type="GeneID" id="37066017"/>
<dbReference type="GO" id="GO:0003677">
    <property type="term" value="F:DNA binding"/>
    <property type="evidence" value="ECO:0007669"/>
    <property type="project" value="UniProtKB-KW"/>
</dbReference>
<dbReference type="GO" id="GO:0000981">
    <property type="term" value="F:DNA-binding transcription factor activity, RNA polymerase II-specific"/>
    <property type="evidence" value="ECO:0007669"/>
    <property type="project" value="InterPro"/>
</dbReference>
<dbReference type="Pfam" id="PF00172">
    <property type="entry name" value="Zn_clus"/>
    <property type="match status" value="1"/>
</dbReference>
<dbReference type="CDD" id="cd00067">
    <property type="entry name" value="GAL4"/>
    <property type="match status" value="1"/>
</dbReference>
<keyword evidence="3" id="KW-0804">Transcription</keyword>
<keyword evidence="1" id="KW-0805">Transcription regulation</keyword>
<dbReference type="STRING" id="1448321.A0A317VJ25"/>
<dbReference type="PANTHER" id="PTHR37534">
    <property type="entry name" value="TRANSCRIPTIONAL ACTIVATOR PROTEIN UGA3"/>
    <property type="match status" value="1"/>
</dbReference>
<evidence type="ECO:0000259" key="6">
    <source>
        <dbReference type="PROSITE" id="PS50048"/>
    </source>
</evidence>
<evidence type="ECO:0000256" key="5">
    <source>
        <dbReference type="SAM" id="MobiDB-lite"/>
    </source>
</evidence>
<dbReference type="EMBL" id="MSFL01000023">
    <property type="protein sequence ID" value="PWY74343.1"/>
    <property type="molecule type" value="Genomic_DNA"/>
</dbReference>
<evidence type="ECO:0000256" key="4">
    <source>
        <dbReference type="ARBA" id="ARBA00023242"/>
    </source>
</evidence>
<dbReference type="PROSITE" id="PS00463">
    <property type="entry name" value="ZN2_CY6_FUNGAL_1"/>
    <property type="match status" value="1"/>
</dbReference>
<dbReference type="PRINTS" id="PR00755">
    <property type="entry name" value="AFLATOXINBRP"/>
</dbReference>
<organism evidence="7 8">
    <name type="scientific">Aspergillus heteromorphus CBS 117.55</name>
    <dbReference type="NCBI Taxonomy" id="1448321"/>
    <lineage>
        <taxon>Eukaryota</taxon>
        <taxon>Fungi</taxon>
        <taxon>Dikarya</taxon>
        <taxon>Ascomycota</taxon>
        <taxon>Pezizomycotina</taxon>
        <taxon>Eurotiomycetes</taxon>
        <taxon>Eurotiomycetidae</taxon>
        <taxon>Eurotiales</taxon>
        <taxon>Aspergillaceae</taxon>
        <taxon>Aspergillus</taxon>
        <taxon>Aspergillus subgen. Circumdati</taxon>
    </lineage>
</organism>
<keyword evidence="8" id="KW-1185">Reference proteome</keyword>
<evidence type="ECO:0000256" key="2">
    <source>
        <dbReference type="ARBA" id="ARBA00023125"/>
    </source>
</evidence>
<evidence type="ECO:0000256" key="3">
    <source>
        <dbReference type="ARBA" id="ARBA00023163"/>
    </source>
</evidence>